<dbReference type="GO" id="GO:0006508">
    <property type="term" value="P:proteolysis"/>
    <property type="evidence" value="ECO:0007669"/>
    <property type="project" value="UniProtKB-KW"/>
</dbReference>
<name>A0A0G0QXM5_9BACT</name>
<evidence type="ECO:0000256" key="3">
    <source>
        <dbReference type="ARBA" id="ARBA00022801"/>
    </source>
</evidence>
<evidence type="ECO:0000313" key="5">
    <source>
        <dbReference type="EMBL" id="KKR06397.1"/>
    </source>
</evidence>
<protein>
    <recommendedName>
        <fullName evidence="7">DUF1704 domain-containing protein</fullName>
    </recommendedName>
</protein>
<evidence type="ECO:0000256" key="4">
    <source>
        <dbReference type="ARBA" id="ARBA00023049"/>
    </source>
</evidence>
<evidence type="ECO:0000256" key="1">
    <source>
        <dbReference type="ARBA" id="ARBA00001947"/>
    </source>
</evidence>
<evidence type="ECO:0000313" key="6">
    <source>
        <dbReference type="Proteomes" id="UP000034799"/>
    </source>
</evidence>
<comment type="caution">
    <text evidence="5">The sequence shown here is derived from an EMBL/GenBank/DDBJ whole genome shotgun (WGS) entry which is preliminary data.</text>
</comment>
<comment type="cofactor">
    <cofactor evidence="1">
        <name>Zn(2+)</name>
        <dbReference type="ChEBI" id="CHEBI:29105"/>
    </cofactor>
</comment>
<dbReference type="EMBL" id="LBWK01000001">
    <property type="protein sequence ID" value="KKR06397.1"/>
    <property type="molecule type" value="Genomic_DNA"/>
</dbReference>
<organism evidence="5 6">
    <name type="scientific">candidate division WS6 bacterium GW2011_GWF2_39_15</name>
    <dbReference type="NCBI Taxonomy" id="1619100"/>
    <lineage>
        <taxon>Bacteria</taxon>
        <taxon>Candidatus Dojkabacteria</taxon>
    </lineage>
</organism>
<proteinExistence type="predicted"/>
<evidence type="ECO:0000256" key="2">
    <source>
        <dbReference type="ARBA" id="ARBA00022670"/>
    </source>
</evidence>
<dbReference type="GO" id="GO:0008237">
    <property type="term" value="F:metallopeptidase activity"/>
    <property type="evidence" value="ECO:0007669"/>
    <property type="project" value="UniProtKB-KW"/>
</dbReference>
<dbReference type="STRING" id="1619100.UT34_C0001G0437"/>
<keyword evidence="3" id="KW-0378">Hydrolase</keyword>
<gene>
    <name evidence="5" type="ORF">UT34_C0001G0437</name>
</gene>
<dbReference type="Pfam" id="PF08014">
    <property type="entry name" value="MATCAP"/>
    <property type="match status" value="1"/>
</dbReference>
<reference evidence="5 6" key="1">
    <citation type="journal article" date="2015" name="Nature">
        <title>rRNA introns, odd ribosomes, and small enigmatic genomes across a large radiation of phyla.</title>
        <authorList>
            <person name="Brown C.T."/>
            <person name="Hug L.A."/>
            <person name="Thomas B.C."/>
            <person name="Sharon I."/>
            <person name="Castelle C.J."/>
            <person name="Singh A."/>
            <person name="Wilkins M.J."/>
            <person name="Williams K.H."/>
            <person name="Banfield J.F."/>
        </authorList>
    </citation>
    <scope>NUCLEOTIDE SEQUENCE [LARGE SCALE GENOMIC DNA]</scope>
</reference>
<dbReference type="SMART" id="SM01154">
    <property type="entry name" value="DUF1704"/>
    <property type="match status" value="1"/>
</dbReference>
<dbReference type="PANTHER" id="PTHR31817:SF0">
    <property type="entry name" value="CHROMOSOME UNDETERMINED SCAFFOLD_67, WHOLE GENOME SHOTGUN SEQUENCE"/>
    <property type="match status" value="1"/>
</dbReference>
<keyword evidence="2" id="KW-0645">Protease</keyword>
<evidence type="ECO:0008006" key="7">
    <source>
        <dbReference type="Google" id="ProtNLM"/>
    </source>
</evidence>
<dbReference type="AlphaFoldDB" id="A0A0G0QXM5"/>
<dbReference type="InterPro" id="IPR012548">
    <property type="entry name" value="MATCAP"/>
</dbReference>
<dbReference type="Proteomes" id="UP000034799">
    <property type="component" value="Unassembled WGS sequence"/>
</dbReference>
<keyword evidence="4" id="KW-0482">Metalloprotease</keyword>
<sequence>MFIFNRLGKKQITQDELEEKLDILRLPTSYVFTPVNLKEEQKKFFASDDYNPVFKYNPVKNINDKILRELSSVSSVEDVDPRISDFYLKLIDSKSEVNDMLNAVGHNEKITEISRRRFGKPSEKLFKNSSRVLRGLIKSYKLVQKKNEAREFGYDEIERIMKEFLKELGLTDWTVAKSGRIADEAMKVGIKRKEVLIAPDISRSPQDLRKSIVHEIGTHVFRSYNGLVSGIPVLYKPNLPDSQDIEEGLATYNEEYMNVLTYDALRRKACFTWMLYWAEQTSFRELYNALTSFLARNLAFDFTYRVKRGLGDTSLPGLYYKDVMYFRGYRKVRKAIEKDSSLYEKLYSGKISLKQVEWVDDGLIPKPKLTPNPAEFERVFKKLGI</sequence>
<dbReference type="PANTHER" id="PTHR31817">
    <property type="match status" value="1"/>
</dbReference>
<accession>A0A0G0QXM5</accession>